<accession>A0A7U6LZS0</accession>
<dbReference type="AlphaFoldDB" id="A0A7U6LZS0"/>
<dbReference type="Proteomes" id="UP000464661">
    <property type="component" value="Chromosome"/>
</dbReference>
<dbReference type="EMBL" id="AP022324">
    <property type="protein sequence ID" value="BBU43320.1"/>
    <property type="molecule type" value="Genomic_DNA"/>
</dbReference>
<sequence length="81" mass="8596">MSPMNRVTCQASVERHTATDAAWFGLGRLMCSLTFNCGSHTNIANSGAATTKLRAIDHPHDWVRGTIAADATAPAAPIVME</sequence>
<protein>
    <submittedName>
        <fullName evidence="1">Uncharacterized protein</fullName>
    </submittedName>
</protein>
<organism evidence="1 2">
    <name type="scientific">Pseudomonas putida</name>
    <name type="common">Arthrobacter siderocapsulatus</name>
    <dbReference type="NCBI Taxonomy" id="303"/>
    <lineage>
        <taxon>Bacteria</taxon>
        <taxon>Pseudomonadati</taxon>
        <taxon>Pseudomonadota</taxon>
        <taxon>Gammaproteobacteria</taxon>
        <taxon>Pseudomonadales</taxon>
        <taxon>Pseudomonadaceae</taxon>
        <taxon>Pseudomonas</taxon>
    </lineage>
</organism>
<name>A0A7U6LZS0_PSEPU</name>
<proteinExistence type="predicted"/>
<evidence type="ECO:0000313" key="1">
    <source>
        <dbReference type="EMBL" id="BBU43320.1"/>
    </source>
</evidence>
<gene>
    <name evidence="1" type="ORF">PPTS312_12350</name>
</gene>
<reference evidence="1 2" key="1">
    <citation type="submission" date="2020-01" db="EMBL/GenBank/DDBJ databases">
        <title>Complete Genome Sequence of Pseudomonas putida Strain TS312, Harboring the HdtS type N-acyl-homoserine Lactone Synthase, Isolated from a Paper Mill.</title>
        <authorList>
            <person name="Hosoe A."/>
            <person name="Suenaga T."/>
            <person name="Sugi T."/>
            <person name="Izumi T."/>
            <person name="Nagai N."/>
            <person name="Terada A."/>
        </authorList>
    </citation>
    <scope>NUCLEOTIDE SEQUENCE [LARGE SCALE GENOMIC DNA]</scope>
    <source>
        <strain evidence="1 2">TS312</strain>
    </source>
</reference>
<evidence type="ECO:0000313" key="2">
    <source>
        <dbReference type="Proteomes" id="UP000464661"/>
    </source>
</evidence>